<evidence type="ECO:0000313" key="3">
    <source>
        <dbReference type="Proteomes" id="UP000283090"/>
    </source>
</evidence>
<proteinExistence type="predicted"/>
<comment type="caution">
    <text evidence="2">The sequence shown here is derived from an EMBL/GenBank/DDBJ whole genome shotgun (WGS) entry which is preliminary data.</text>
</comment>
<evidence type="ECO:0008006" key="4">
    <source>
        <dbReference type="Google" id="ProtNLM"/>
    </source>
</evidence>
<dbReference type="RefSeq" id="XP_067491449.1">
    <property type="nucleotide sequence ID" value="XM_067633263.1"/>
</dbReference>
<feature type="compositionally biased region" description="Polar residues" evidence="1">
    <location>
        <begin position="283"/>
        <end position="298"/>
    </location>
</feature>
<protein>
    <recommendedName>
        <fullName evidence="4">DNA recombination and repair protein Rad51-like C-terminal domain-containing protein</fullName>
    </recommendedName>
</protein>
<dbReference type="InterPro" id="IPR030547">
    <property type="entry name" value="XRCC2"/>
</dbReference>
<dbReference type="PANTHER" id="PTHR46644:SF2">
    <property type="entry name" value="DNA REPAIR PROTEIN XRCC2"/>
    <property type="match status" value="1"/>
</dbReference>
<dbReference type="GO" id="GO:0000724">
    <property type="term" value="P:double-strand break repair via homologous recombination"/>
    <property type="evidence" value="ECO:0007669"/>
    <property type="project" value="InterPro"/>
</dbReference>
<dbReference type="GO" id="GO:0042148">
    <property type="term" value="P:DNA strand invasion"/>
    <property type="evidence" value="ECO:0007669"/>
    <property type="project" value="TreeGrafter"/>
</dbReference>
<dbReference type="OrthoDB" id="420422at2759"/>
<dbReference type="AlphaFoldDB" id="A0A437A454"/>
<dbReference type="EMBL" id="SAEB01000006">
    <property type="protein sequence ID" value="RVD85905.1"/>
    <property type="molecule type" value="Genomic_DNA"/>
</dbReference>
<evidence type="ECO:0000313" key="2">
    <source>
        <dbReference type="EMBL" id="RVD85905.1"/>
    </source>
</evidence>
<dbReference type="GO" id="GO:0005657">
    <property type="term" value="C:replication fork"/>
    <property type="evidence" value="ECO:0007669"/>
    <property type="project" value="InterPro"/>
</dbReference>
<accession>A0A437A454</accession>
<dbReference type="STRING" id="97331.A0A437A454"/>
<dbReference type="VEuPathDB" id="FungiDB:DFL_004208"/>
<dbReference type="InterPro" id="IPR027417">
    <property type="entry name" value="P-loop_NTPase"/>
</dbReference>
<dbReference type="SUPFAM" id="SSF52540">
    <property type="entry name" value="P-loop containing nucleoside triphosphate hydrolases"/>
    <property type="match status" value="1"/>
</dbReference>
<feature type="region of interest" description="Disordered" evidence="1">
    <location>
        <begin position="283"/>
        <end position="302"/>
    </location>
</feature>
<dbReference type="GeneID" id="93586519"/>
<keyword evidence="3" id="KW-1185">Reference proteome</keyword>
<evidence type="ECO:0000256" key="1">
    <source>
        <dbReference type="SAM" id="MobiDB-lite"/>
    </source>
</evidence>
<dbReference type="GO" id="GO:0000400">
    <property type="term" value="F:four-way junction DNA binding"/>
    <property type="evidence" value="ECO:0007669"/>
    <property type="project" value="TreeGrafter"/>
</dbReference>
<dbReference type="Gene3D" id="3.40.50.300">
    <property type="entry name" value="P-loop containing nucleotide triphosphate hydrolases"/>
    <property type="match status" value="1"/>
</dbReference>
<organism evidence="2 3">
    <name type="scientific">Arthrobotrys flagrans</name>
    <name type="common">Nematode-trapping fungus</name>
    <name type="synonym">Trichothecium flagrans</name>
    <dbReference type="NCBI Taxonomy" id="97331"/>
    <lineage>
        <taxon>Eukaryota</taxon>
        <taxon>Fungi</taxon>
        <taxon>Dikarya</taxon>
        <taxon>Ascomycota</taxon>
        <taxon>Pezizomycotina</taxon>
        <taxon>Orbiliomycetes</taxon>
        <taxon>Orbiliales</taxon>
        <taxon>Orbiliaceae</taxon>
        <taxon>Arthrobotrys</taxon>
    </lineage>
</organism>
<dbReference type="GO" id="GO:0005815">
    <property type="term" value="C:microtubule organizing center"/>
    <property type="evidence" value="ECO:0007669"/>
    <property type="project" value="TreeGrafter"/>
</dbReference>
<sequence>MKTGTSGGDGLGKRLLMEVGKSEETLSSLLSDIQLTAQHHNTSDGPLNIPQIDALLRPHLQDHIHNQSIAQAHSQHPARSFDIPSDDVPLPRDKPTIIEISSDGCGAGKTHLLYYITCMALLPSSWNGINLGGKEGAVVFIDCDSRFDIVRLSEVIESYIKSRISLAIQFCESKQTEAPKDPMSEDIPAPSSQAKDEEIKEYLALLTSITLSDTTELTVYSLSRLHVYTATSPSHFLEVLSSIPEYLLSSPSNSSHDLALSSLIIDGISAFYWLERASSASTTTSPMIFSGPPSQATSQDKDNRKSLFQTLEDPESKLSLQARYDLIISRLLAITTRFNNNIIITNTIIQTNSSNPAHSTSHNNTPVYPRHLPTCYTYSPTFLSARIILSKDVVAPFHADIGLSEAYKERDMRIEVVRKAGVSAWVEGAGVRKGEGRKKNGGWFWFWIGEEGVRVGAEEDEEGE</sequence>
<dbReference type="PANTHER" id="PTHR46644">
    <property type="entry name" value="DNA REPAIR PROTEIN XRCC2"/>
    <property type="match status" value="1"/>
</dbReference>
<gene>
    <name evidence="2" type="ORF">DFL_004208</name>
</gene>
<reference evidence="2 3" key="1">
    <citation type="submission" date="2019-01" db="EMBL/GenBank/DDBJ databases">
        <title>Intercellular communication is required for trap formation in the nematode-trapping fungus Duddingtonia flagrans.</title>
        <authorList>
            <person name="Youssar L."/>
            <person name="Wernet V."/>
            <person name="Hensel N."/>
            <person name="Hildebrandt H.-G."/>
            <person name="Fischer R."/>
        </authorList>
    </citation>
    <scope>NUCLEOTIDE SEQUENCE [LARGE SCALE GENOMIC DNA]</scope>
    <source>
        <strain evidence="2 3">CBS H-5679</strain>
    </source>
</reference>
<name>A0A437A454_ARTFL</name>
<dbReference type="Proteomes" id="UP000283090">
    <property type="component" value="Unassembled WGS sequence"/>
</dbReference>
<dbReference type="GO" id="GO:0033063">
    <property type="term" value="C:Rad51B-Rad51C-Rad51D-XRCC2 complex"/>
    <property type="evidence" value="ECO:0007669"/>
    <property type="project" value="InterPro"/>
</dbReference>